<evidence type="ECO:0008006" key="6">
    <source>
        <dbReference type="Google" id="ProtNLM"/>
    </source>
</evidence>
<dbReference type="SUPFAM" id="SSF52540">
    <property type="entry name" value="P-loop containing nucleoside triphosphate hydrolases"/>
    <property type="match status" value="1"/>
</dbReference>
<evidence type="ECO:0000259" key="3">
    <source>
        <dbReference type="PROSITE" id="PS51194"/>
    </source>
</evidence>
<keyword evidence="5" id="KW-1185">Reference proteome</keyword>
<dbReference type="Gene3D" id="3.40.50.300">
    <property type="entry name" value="P-loop containing nucleotide triphosphate hydrolases"/>
    <property type="match status" value="2"/>
</dbReference>
<dbReference type="InterPro" id="IPR005114">
    <property type="entry name" value="Helicase_assoc"/>
</dbReference>
<dbReference type="InterPro" id="IPR006935">
    <property type="entry name" value="Helicase/UvrB_N"/>
</dbReference>
<feature type="signal peptide" evidence="1">
    <location>
        <begin position="1"/>
        <end position="22"/>
    </location>
</feature>
<dbReference type="PANTHER" id="PTHR33418">
    <property type="entry name" value="HELICASE-ASSOCIATED"/>
    <property type="match status" value="1"/>
</dbReference>
<dbReference type="SMART" id="SM00490">
    <property type="entry name" value="HELICc"/>
    <property type="match status" value="1"/>
</dbReference>
<dbReference type="Pfam" id="PF03457">
    <property type="entry name" value="HA"/>
    <property type="match status" value="8"/>
</dbReference>
<dbReference type="PROSITE" id="PS51194">
    <property type="entry name" value="HELICASE_CTER"/>
    <property type="match status" value="1"/>
</dbReference>
<dbReference type="GO" id="GO:0005524">
    <property type="term" value="F:ATP binding"/>
    <property type="evidence" value="ECO:0007669"/>
    <property type="project" value="InterPro"/>
</dbReference>
<dbReference type="GO" id="GO:0016787">
    <property type="term" value="F:hydrolase activity"/>
    <property type="evidence" value="ECO:0007669"/>
    <property type="project" value="InterPro"/>
</dbReference>
<dbReference type="PANTHER" id="PTHR33418:SF1">
    <property type="entry name" value="HELICASE-ASSOCIATED DOMAIN-CONTAINING PROTEIN"/>
    <property type="match status" value="1"/>
</dbReference>
<sequence>MKSSASSLLLLLLLLLRHSSYCLNLNSLRRCTLTPLPHQRIAIDNAMNTTADRMQIVLPGGSGKTLVGYHLVRQALLASSSATAIIFLPTLSLIEQTLKSYYVQDPSLLDWNKDCLCVCSKLSFNDIRKTTSAGDIRSFVEGEDREDGPRIIFSTYQSSRNISNAELGRAFDLSILDEAHETAGAGKQMSLPLHDEHVPTRRRVFMTGTPRLFTAGSTARIKSVKGDGKDEAVAIRSMDDEGIFGKVVHELSYREAIERNITAPIKVIAHRLPPEQAGCEIKNEAEYKARLLVDAAEKFGMRKVIAFSRTNERAQALQAELTEQEYFSDVFRVNGRMTAERREAIYSELLRPLKEGENIAVCNAKVMVTGFDLPDCDGVFISDRMESHVTILQAVARAARKFAGKKEGFVVVPVQVTNSDLVEQFRSVLEVVRAMVEQDKDLMKELRSWVILQGKRIGEEGDDGEELPLSFLERFELGEGISVKDLELESIVLELFGSWDLKYGMLKRYYEVNGDCLVPWEFETVEGVKLGSWVRKQRGDKKKGLLSADRVTMLEEVGFVWDPYEAAWERNFQALVNYKEEEGNCLVPSEFKTAEGLNLGQWVSDQRKAYKKGLLSGDRVKKLEEVGFVWEPLEVDWEENFRALINYKKVEGDCLVPGDFKMDDGDISLGNWVSNQRAAYKRGRLSADRVGMLEEVGFVWDKLEVEWERNFQALVNYKKVEGDCLVPSEFKTVDGTSLGTWVTWQREAYKKGKLSADRIEMLEGVGFVFDQLEFEWEENFQVLMNYKNVEGDCLVPKRFKIEGLNLGIWVSGQRKAYKNGKLSADRVEMLEGVDFVWDPLKGDWERNFQALMNYRKVKGDCLVTVGFKTVEGLNLGKWVSRQRDTYKNGQLSEDRVKLLEEVGFVWDPLETEWDRNFQALVNYKREEGNCLVPWKFETVEGLTLGTWVRTQRGEKKKGKLSADRVKMLEEVGFVWDPFEFEWERNLQALMNYKNGEGDCLVTREFETVEGVKLGVWVKTQRATYKQGKLSAERIKRLEDIGFVLDALKPSDN</sequence>
<comment type="caution">
    <text evidence="4">The sequence shown here is derived from an EMBL/GenBank/DDBJ whole genome shotgun (WGS) entry which is preliminary data.</text>
</comment>
<dbReference type="InterPro" id="IPR014001">
    <property type="entry name" value="Helicase_ATP-bd"/>
</dbReference>
<evidence type="ECO:0000313" key="5">
    <source>
        <dbReference type="Proteomes" id="UP001165122"/>
    </source>
</evidence>
<organism evidence="4 5">
    <name type="scientific">Triparma laevis f. longispina</name>
    <dbReference type="NCBI Taxonomy" id="1714387"/>
    <lineage>
        <taxon>Eukaryota</taxon>
        <taxon>Sar</taxon>
        <taxon>Stramenopiles</taxon>
        <taxon>Ochrophyta</taxon>
        <taxon>Bolidophyceae</taxon>
        <taxon>Parmales</taxon>
        <taxon>Triparmaceae</taxon>
        <taxon>Triparma</taxon>
    </lineage>
</organism>
<dbReference type="GO" id="GO:0003677">
    <property type="term" value="F:DNA binding"/>
    <property type="evidence" value="ECO:0007669"/>
    <property type="project" value="InterPro"/>
</dbReference>
<dbReference type="PROSITE" id="PS51192">
    <property type="entry name" value="HELICASE_ATP_BIND_1"/>
    <property type="match status" value="1"/>
</dbReference>
<dbReference type="EMBL" id="BRXW01000888">
    <property type="protein sequence ID" value="GMH78448.1"/>
    <property type="molecule type" value="Genomic_DNA"/>
</dbReference>
<keyword evidence="1" id="KW-0732">Signal</keyword>
<feature type="chain" id="PRO_5040761339" description="Helicase" evidence="1">
    <location>
        <begin position="23"/>
        <end position="1052"/>
    </location>
</feature>
<dbReference type="SMART" id="SM00487">
    <property type="entry name" value="DEXDc"/>
    <property type="match status" value="1"/>
</dbReference>
<feature type="domain" description="Helicase C-terminal" evidence="3">
    <location>
        <begin position="291"/>
        <end position="447"/>
    </location>
</feature>
<feature type="domain" description="Helicase ATP-binding" evidence="2">
    <location>
        <begin position="45"/>
        <end position="210"/>
    </location>
</feature>
<dbReference type="InterPro" id="IPR027417">
    <property type="entry name" value="P-loop_NTPase"/>
</dbReference>
<evidence type="ECO:0000313" key="4">
    <source>
        <dbReference type="EMBL" id="GMH78448.1"/>
    </source>
</evidence>
<dbReference type="InterPro" id="IPR001650">
    <property type="entry name" value="Helicase_C-like"/>
</dbReference>
<dbReference type="AlphaFoldDB" id="A0A9W7EIU0"/>
<dbReference type="Pfam" id="PF00271">
    <property type="entry name" value="Helicase_C"/>
    <property type="match status" value="1"/>
</dbReference>
<evidence type="ECO:0000256" key="1">
    <source>
        <dbReference type="SAM" id="SignalP"/>
    </source>
</evidence>
<dbReference type="Proteomes" id="UP001165122">
    <property type="component" value="Unassembled WGS sequence"/>
</dbReference>
<accession>A0A9W7EIU0</accession>
<evidence type="ECO:0000259" key="2">
    <source>
        <dbReference type="PROSITE" id="PS51192"/>
    </source>
</evidence>
<reference evidence="5" key="1">
    <citation type="journal article" date="2023" name="Commun. Biol.">
        <title>Genome analysis of Parmales, the sister group of diatoms, reveals the evolutionary specialization of diatoms from phago-mixotrophs to photoautotrophs.</title>
        <authorList>
            <person name="Ban H."/>
            <person name="Sato S."/>
            <person name="Yoshikawa S."/>
            <person name="Yamada K."/>
            <person name="Nakamura Y."/>
            <person name="Ichinomiya M."/>
            <person name="Sato N."/>
            <person name="Blanc-Mathieu R."/>
            <person name="Endo H."/>
            <person name="Kuwata A."/>
            <person name="Ogata H."/>
        </authorList>
    </citation>
    <scope>NUCLEOTIDE SEQUENCE [LARGE SCALE GENOMIC DNA]</scope>
    <source>
        <strain evidence="5">NIES 3700</strain>
    </source>
</reference>
<dbReference type="Gene3D" id="6.10.140.530">
    <property type="match status" value="8"/>
</dbReference>
<gene>
    <name evidence="4" type="ORF">TrLO_g12524</name>
</gene>
<proteinExistence type="predicted"/>
<dbReference type="Pfam" id="PF04851">
    <property type="entry name" value="ResIII"/>
    <property type="match status" value="1"/>
</dbReference>
<protein>
    <recommendedName>
        <fullName evidence="6">Helicase</fullName>
    </recommendedName>
</protein>
<dbReference type="OrthoDB" id="70932at2759"/>
<name>A0A9W7EIU0_9STRA</name>